<dbReference type="Gene3D" id="3.30.1440.10">
    <property type="match status" value="1"/>
</dbReference>
<keyword evidence="2" id="KW-0689">Ribosomal protein</keyword>
<name>A0A4Q4TSN3_9PEZI</name>
<dbReference type="InterPro" id="IPR002132">
    <property type="entry name" value="Ribosomal_uL5"/>
</dbReference>
<dbReference type="SUPFAM" id="SSF55282">
    <property type="entry name" value="RL5-like"/>
    <property type="match status" value="1"/>
</dbReference>
<evidence type="ECO:0000313" key="7">
    <source>
        <dbReference type="EMBL" id="RYP09047.1"/>
    </source>
</evidence>
<dbReference type="OrthoDB" id="539541at2759"/>
<reference evidence="7 8" key="1">
    <citation type="submission" date="2018-06" db="EMBL/GenBank/DDBJ databases">
        <title>Complete Genomes of Monosporascus.</title>
        <authorList>
            <person name="Robinson A.J."/>
            <person name="Natvig D.O."/>
        </authorList>
    </citation>
    <scope>NUCLEOTIDE SEQUENCE [LARGE SCALE GENOMIC DNA]</scope>
    <source>
        <strain evidence="7 8">CBS 110550</strain>
    </source>
</reference>
<evidence type="ECO:0000313" key="8">
    <source>
        <dbReference type="Proteomes" id="UP000293360"/>
    </source>
</evidence>
<evidence type="ECO:0000256" key="3">
    <source>
        <dbReference type="ARBA" id="ARBA00023274"/>
    </source>
</evidence>
<evidence type="ECO:0000259" key="5">
    <source>
        <dbReference type="Pfam" id="PF00281"/>
    </source>
</evidence>
<evidence type="ECO:0008006" key="9">
    <source>
        <dbReference type="Google" id="ProtNLM"/>
    </source>
</evidence>
<dbReference type="Pfam" id="PF00281">
    <property type="entry name" value="Ribosomal_L5"/>
    <property type="match status" value="1"/>
</dbReference>
<dbReference type="InterPro" id="IPR031310">
    <property type="entry name" value="Ribosomal_uL5_N"/>
</dbReference>
<dbReference type="GO" id="GO:0006412">
    <property type="term" value="P:translation"/>
    <property type="evidence" value="ECO:0007669"/>
    <property type="project" value="InterPro"/>
</dbReference>
<protein>
    <recommendedName>
        <fullName evidence="9">Ribosomal protein L5 C-terminal domain-containing protein</fullName>
    </recommendedName>
</protein>
<dbReference type="STRING" id="155417.A0A4Q4TSN3"/>
<dbReference type="Pfam" id="PF00673">
    <property type="entry name" value="Ribosomal_L5_C"/>
    <property type="match status" value="1"/>
</dbReference>
<keyword evidence="3" id="KW-0687">Ribonucleoprotein</keyword>
<feature type="region of interest" description="Disordered" evidence="4">
    <location>
        <begin position="1"/>
        <end position="87"/>
    </location>
</feature>
<dbReference type="AlphaFoldDB" id="A0A4Q4TSN3"/>
<organism evidence="7 8">
    <name type="scientific">Monosporascus ibericus</name>
    <dbReference type="NCBI Taxonomy" id="155417"/>
    <lineage>
        <taxon>Eukaryota</taxon>
        <taxon>Fungi</taxon>
        <taxon>Dikarya</taxon>
        <taxon>Ascomycota</taxon>
        <taxon>Pezizomycotina</taxon>
        <taxon>Sordariomycetes</taxon>
        <taxon>Xylariomycetidae</taxon>
        <taxon>Xylariales</taxon>
        <taxon>Xylariales incertae sedis</taxon>
        <taxon>Monosporascus</taxon>
    </lineage>
</organism>
<evidence type="ECO:0000256" key="1">
    <source>
        <dbReference type="ARBA" id="ARBA00008553"/>
    </source>
</evidence>
<keyword evidence="8" id="KW-1185">Reference proteome</keyword>
<dbReference type="GO" id="GO:0003735">
    <property type="term" value="F:structural constituent of ribosome"/>
    <property type="evidence" value="ECO:0007669"/>
    <property type="project" value="InterPro"/>
</dbReference>
<dbReference type="InterPro" id="IPR022803">
    <property type="entry name" value="Ribosomal_uL5_dom_sf"/>
</dbReference>
<feature type="domain" description="Large ribosomal subunit protein uL5 N-terminal" evidence="5">
    <location>
        <begin position="186"/>
        <end position="238"/>
    </location>
</feature>
<feature type="compositionally biased region" description="Basic and acidic residues" evidence="4">
    <location>
        <begin position="55"/>
        <end position="81"/>
    </location>
</feature>
<gene>
    <name evidence="7" type="ORF">DL764_001543</name>
</gene>
<evidence type="ECO:0000259" key="6">
    <source>
        <dbReference type="Pfam" id="PF00673"/>
    </source>
</evidence>
<sequence>MSSLREVPRAGRQLFNAASHWRPCPSGSRRCASTEAAPPVPDIETESGLAGPIVTREDVPLVDPRKRASRRDQELPHERYRYHPPKYYRGPLHPVQPPPSSDPVARNFVPGPFNLPRLKQTYHSMIAPDLMTLTYQHTPPGTPDKPERVRLREWDDSSPYMKNRPKRGPRGHDVLFPMEPEITWRNIPEIRAVHIAVFTPQAKKNPDHLIVARSVLQSITGVRPEITKAHKSVAQWGIVKGDRTGAKVSVHGNQAYEFIDKVVQLVFPKIKEWKGVEGTTGDGTGNIGWGFQPQDVMHFPEVEANYSVSSSVGYATKYRLWLTSSIAVPI</sequence>
<dbReference type="EMBL" id="QJNU01000048">
    <property type="protein sequence ID" value="RYP09047.1"/>
    <property type="molecule type" value="Genomic_DNA"/>
</dbReference>
<dbReference type="InterPro" id="IPR031309">
    <property type="entry name" value="Ribosomal_uL5_C"/>
</dbReference>
<dbReference type="GO" id="GO:1990904">
    <property type="term" value="C:ribonucleoprotein complex"/>
    <property type="evidence" value="ECO:0007669"/>
    <property type="project" value="UniProtKB-KW"/>
</dbReference>
<comment type="similarity">
    <text evidence="1">Belongs to the universal ribosomal protein uL5 family.</text>
</comment>
<proteinExistence type="inferred from homology"/>
<dbReference type="GO" id="GO:0005840">
    <property type="term" value="C:ribosome"/>
    <property type="evidence" value="ECO:0007669"/>
    <property type="project" value="UniProtKB-KW"/>
</dbReference>
<dbReference type="Proteomes" id="UP000293360">
    <property type="component" value="Unassembled WGS sequence"/>
</dbReference>
<accession>A0A4Q4TSN3</accession>
<comment type="caution">
    <text evidence="7">The sequence shown here is derived from an EMBL/GenBank/DDBJ whole genome shotgun (WGS) entry which is preliminary data.</text>
</comment>
<evidence type="ECO:0000256" key="4">
    <source>
        <dbReference type="SAM" id="MobiDB-lite"/>
    </source>
</evidence>
<evidence type="ECO:0000256" key="2">
    <source>
        <dbReference type="ARBA" id="ARBA00022980"/>
    </source>
</evidence>
<feature type="domain" description="Large ribosomal subunit protein uL5 C-terminal" evidence="6">
    <location>
        <begin position="244"/>
        <end position="307"/>
    </location>
</feature>
<dbReference type="PANTHER" id="PTHR11994">
    <property type="entry name" value="60S RIBOSOMAL PROTEIN L11-RELATED"/>
    <property type="match status" value="1"/>
</dbReference>